<keyword evidence="10" id="KW-1185">Reference proteome</keyword>
<evidence type="ECO:0000256" key="5">
    <source>
        <dbReference type="ARBA" id="ARBA00023163"/>
    </source>
</evidence>
<reference evidence="9 10" key="1">
    <citation type="submission" date="2016-11" db="EMBL/GenBank/DDBJ databases">
        <authorList>
            <person name="Jaros S."/>
            <person name="Januszkiewicz K."/>
            <person name="Wedrychowicz H."/>
        </authorList>
    </citation>
    <scope>NUCLEOTIDE SEQUENCE [LARGE SCALE GENOMIC DNA]</scope>
    <source>
        <strain evidence="9 10">DSM 15930</strain>
    </source>
</reference>
<dbReference type="InterPro" id="IPR013324">
    <property type="entry name" value="RNA_pol_sigma_r3/r4-like"/>
</dbReference>
<sequence>MNLNENKDNLNELDKERYQRFINGDIEGFEELVLAYKNMLIYFLNRYLQDLNIAEDIAQDAFVDVYVYKERYNGKTSFKTYLFTIGRNKAIDYIRKNKHMQYTVNIEEQTEISSEEDELIDYIIQQENKGLIAHTLERMKEEYARVLILIDFEDFSYKEAADVLGKTTSQVKVLVHRARKSLRKMLEEEGFTYEK</sequence>
<name>A0A1M7L4F6_9FIRM</name>
<dbReference type="PANTHER" id="PTHR43133">
    <property type="entry name" value="RNA POLYMERASE ECF-TYPE SIGMA FACTO"/>
    <property type="match status" value="1"/>
</dbReference>
<evidence type="ECO:0000259" key="7">
    <source>
        <dbReference type="Pfam" id="PF04542"/>
    </source>
</evidence>
<dbReference type="InterPro" id="IPR013325">
    <property type="entry name" value="RNA_pol_sigma_r2"/>
</dbReference>
<dbReference type="GO" id="GO:0006352">
    <property type="term" value="P:DNA-templated transcription initiation"/>
    <property type="evidence" value="ECO:0007669"/>
    <property type="project" value="InterPro"/>
</dbReference>
<evidence type="ECO:0000256" key="1">
    <source>
        <dbReference type="ARBA" id="ARBA00010641"/>
    </source>
</evidence>
<dbReference type="GO" id="GO:0003677">
    <property type="term" value="F:DNA binding"/>
    <property type="evidence" value="ECO:0007669"/>
    <property type="project" value="UniProtKB-KW"/>
</dbReference>
<dbReference type="Gene3D" id="1.10.1740.10">
    <property type="match status" value="1"/>
</dbReference>
<dbReference type="NCBIfam" id="TIGR02937">
    <property type="entry name" value="sigma70-ECF"/>
    <property type="match status" value="1"/>
</dbReference>
<keyword evidence="2 6" id="KW-0805">Transcription regulation</keyword>
<evidence type="ECO:0000313" key="10">
    <source>
        <dbReference type="Proteomes" id="UP000184038"/>
    </source>
</evidence>
<dbReference type="Pfam" id="PF04542">
    <property type="entry name" value="Sigma70_r2"/>
    <property type="match status" value="1"/>
</dbReference>
<dbReference type="InterPro" id="IPR014284">
    <property type="entry name" value="RNA_pol_sigma-70_dom"/>
</dbReference>
<evidence type="ECO:0000259" key="8">
    <source>
        <dbReference type="Pfam" id="PF08281"/>
    </source>
</evidence>
<protein>
    <recommendedName>
        <fullName evidence="6">RNA polymerase sigma factor</fullName>
    </recommendedName>
</protein>
<keyword evidence="3 6" id="KW-0731">Sigma factor</keyword>
<gene>
    <name evidence="9" type="ORF">SAMN02746066_03057</name>
</gene>
<dbReference type="Pfam" id="PF08281">
    <property type="entry name" value="Sigma70_r4_2"/>
    <property type="match status" value="1"/>
</dbReference>
<dbReference type="GO" id="GO:0016987">
    <property type="term" value="F:sigma factor activity"/>
    <property type="evidence" value="ECO:0007669"/>
    <property type="project" value="UniProtKB-KW"/>
</dbReference>
<evidence type="ECO:0000313" key="9">
    <source>
        <dbReference type="EMBL" id="SHM72670.1"/>
    </source>
</evidence>
<dbReference type="SUPFAM" id="SSF88659">
    <property type="entry name" value="Sigma3 and sigma4 domains of RNA polymerase sigma factors"/>
    <property type="match status" value="1"/>
</dbReference>
<dbReference type="Proteomes" id="UP000184038">
    <property type="component" value="Unassembled WGS sequence"/>
</dbReference>
<feature type="domain" description="RNA polymerase sigma-70 region 2" evidence="7">
    <location>
        <begin position="32"/>
        <end position="98"/>
    </location>
</feature>
<comment type="similarity">
    <text evidence="1 6">Belongs to the sigma-70 factor family. ECF subfamily.</text>
</comment>
<keyword evidence="5 6" id="KW-0804">Transcription</keyword>
<feature type="domain" description="RNA polymerase sigma factor 70 region 4 type 2" evidence="8">
    <location>
        <begin position="131"/>
        <end position="182"/>
    </location>
</feature>
<dbReference type="InterPro" id="IPR036388">
    <property type="entry name" value="WH-like_DNA-bd_sf"/>
</dbReference>
<dbReference type="SUPFAM" id="SSF88946">
    <property type="entry name" value="Sigma2 domain of RNA polymerase sigma factors"/>
    <property type="match status" value="1"/>
</dbReference>
<dbReference type="AlphaFoldDB" id="A0A1M7L4F6"/>
<evidence type="ECO:0000256" key="4">
    <source>
        <dbReference type="ARBA" id="ARBA00023125"/>
    </source>
</evidence>
<organism evidence="9 10">
    <name type="scientific">Anaerosporobacter mobilis DSM 15930</name>
    <dbReference type="NCBI Taxonomy" id="1120996"/>
    <lineage>
        <taxon>Bacteria</taxon>
        <taxon>Bacillati</taxon>
        <taxon>Bacillota</taxon>
        <taxon>Clostridia</taxon>
        <taxon>Lachnospirales</taxon>
        <taxon>Lachnospiraceae</taxon>
        <taxon>Anaerosporobacter</taxon>
    </lineage>
</organism>
<dbReference type="CDD" id="cd06171">
    <property type="entry name" value="Sigma70_r4"/>
    <property type="match status" value="1"/>
</dbReference>
<evidence type="ECO:0000256" key="3">
    <source>
        <dbReference type="ARBA" id="ARBA00023082"/>
    </source>
</evidence>
<dbReference type="PROSITE" id="PS01063">
    <property type="entry name" value="SIGMA70_ECF"/>
    <property type="match status" value="1"/>
</dbReference>
<dbReference type="OrthoDB" id="1706725at2"/>
<accession>A0A1M7L4F6</accession>
<dbReference type="InterPro" id="IPR039425">
    <property type="entry name" value="RNA_pol_sigma-70-like"/>
</dbReference>
<dbReference type="InterPro" id="IPR013249">
    <property type="entry name" value="RNA_pol_sigma70_r4_t2"/>
</dbReference>
<dbReference type="Gene3D" id="1.10.10.10">
    <property type="entry name" value="Winged helix-like DNA-binding domain superfamily/Winged helix DNA-binding domain"/>
    <property type="match status" value="1"/>
</dbReference>
<dbReference type="STRING" id="1120996.SAMN02746066_03057"/>
<keyword evidence="4 6" id="KW-0238">DNA-binding</keyword>
<dbReference type="GO" id="GO:0006950">
    <property type="term" value="P:response to stress"/>
    <property type="evidence" value="ECO:0007669"/>
    <property type="project" value="UniProtKB-ARBA"/>
</dbReference>
<dbReference type="RefSeq" id="WP_073289268.1">
    <property type="nucleotide sequence ID" value="NZ_FRCP01000015.1"/>
</dbReference>
<proteinExistence type="inferred from homology"/>
<dbReference type="PANTHER" id="PTHR43133:SF8">
    <property type="entry name" value="RNA POLYMERASE SIGMA FACTOR HI_1459-RELATED"/>
    <property type="match status" value="1"/>
</dbReference>
<dbReference type="InterPro" id="IPR000838">
    <property type="entry name" value="RNA_pol_sigma70_ECF_CS"/>
</dbReference>
<dbReference type="InterPro" id="IPR007627">
    <property type="entry name" value="RNA_pol_sigma70_r2"/>
</dbReference>
<evidence type="ECO:0000256" key="2">
    <source>
        <dbReference type="ARBA" id="ARBA00023015"/>
    </source>
</evidence>
<evidence type="ECO:0000256" key="6">
    <source>
        <dbReference type="RuleBase" id="RU000716"/>
    </source>
</evidence>
<dbReference type="EMBL" id="FRCP01000015">
    <property type="protein sequence ID" value="SHM72670.1"/>
    <property type="molecule type" value="Genomic_DNA"/>
</dbReference>